<dbReference type="EMBL" id="CP017675">
    <property type="protein sequence ID" value="APB34817.1"/>
    <property type="molecule type" value="Genomic_DNA"/>
</dbReference>
<name>A0A1J0AFV5_9CYAN</name>
<evidence type="ECO:0000313" key="1">
    <source>
        <dbReference type="EMBL" id="APB34817.1"/>
    </source>
</evidence>
<dbReference type="RefSeq" id="WP_071455202.1">
    <property type="nucleotide sequence ID" value="NZ_CP017675.1"/>
</dbReference>
<dbReference type="Proteomes" id="UP000180235">
    <property type="component" value="Chromosome"/>
</dbReference>
<evidence type="ECO:0000313" key="2">
    <source>
        <dbReference type="Proteomes" id="UP000180235"/>
    </source>
</evidence>
<proteinExistence type="predicted"/>
<gene>
    <name evidence="1" type="ORF">GlitD10_2480</name>
</gene>
<dbReference type="Gene3D" id="3.40.630.30">
    <property type="match status" value="1"/>
</dbReference>
<protein>
    <recommendedName>
        <fullName evidence="3">BioF2-like acetyltransferase domain-containing protein</fullName>
    </recommendedName>
</protein>
<organism evidence="1 2">
    <name type="scientific">Gloeomargarita lithophora Alchichica-D10</name>
    <dbReference type="NCBI Taxonomy" id="1188229"/>
    <lineage>
        <taxon>Bacteria</taxon>
        <taxon>Bacillati</taxon>
        <taxon>Cyanobacteriota</taxon>
        <taxon>Cyanophyceae</taxon>
        <taxon>Gloeomargaritales</taxon>
        <taxon>Gloeomargaritaceae</taxon>
        <taxon>Gloeomargarita</taxon>
    </lineage>
</organism>
<evidence type="ECO:0008006" key="3">
    <source>
        <dbReference type="Google" id="ProtNLM"/>
    </source>
</evidence>
<dbReference type="InterPro" id="IPR016181">
    <property type="entry name" value="Acyl_CoA_acyltransferase"/>
</dbReference>
<dbReference type="InterPro" id="IPR030952">
    <property type="entry name" value="FemAB"/>
</dbReference>
<reference evidence="1 2" key="1">
    <citation type="submission" date="2016-10" db="EMBL/GenBank/DDBJ databases">
        <title>Description of Gloeomargarita lithophora gen. nov., sp. nov., a thylakoid-bearing basal-branching cyanobacterium with intracellular carbonates, and proposal for Gloeomargaritales ord. nov.</title>
        <authorList>
            <person name="Moreira D."/>
            <person name="Tavera R."/>
            <person name="Benzerara K."/>
            <person name="Skouri-Panet F."/>
            <person name="Couradeau E."/>
            <person name="Gerard E."/>
            <person name="Loussert C."/>
            <person name="Novelo E."/>
            <person name="Zivanovic Y."/>
            <person name="Lopez-Garcia P."/>
        </authorList>
    </citation>
    <scope>NUCLEOTIDE SEQUENCE [LARGE SCALE GENOMIC DNA]</scope>
    <source>
        <strain evidence="1 2">D10</strain>
    </source>
</reference>
<dbReference type="AlphaFoldDB" id="A0A1J0AFV5"/>
<dbReference type="SUPFAM" id="SSF55729">
    <property type="entry name" value="Acyl-CoA N-acyltransferases (Nat)"/>
    <property type="match status" value="1"/>
</dbReference>
<keyword evidence="2" id="KW-1185">Reference proteome</keyword>
<dbReference type="OrthoDB" id="9785911at2"/>
<dbReference type="NCBIfam" id="TIGR04421">
    <property type="entry name" value="FemAB_IMCC1989"/>
    <property type="match status" value="1"/>
</dbReference>
<dbReference type="KEGG" id="glt:GlitD10_2480"/>
<accession>A0A1J0AFV5</accession>
<sequence>MEINPRLNEIGLEKENLTERLQKLIDILNESYTLRPNHTNRWQAVLNQLDYIPVRYMNSTIEYYIEYYLTGRAENWHDISVILIHEGQDIGVFPLSVSIDNEIPMISSHGRPILPPLTIPSLSKKIHKKAIRFCLDLTQRIMEIFQIKCWQSYVGFPQCTNLDSWYRSILEQGGVEVIVEHELYLSLDLPLDKIKQNFRNRYKNLINVGERYWQVSILSNADAGIWAEFENLHLYVAGRKTRSAASWQAQHRQVANGDAFLVYARDDNHRMIGGGLFTCSRDEAAYSVGAYDRDLFDKPISHVIHSYAIKLMKERQLRWYYIGKRFYHHTSETPTEKEVSISYFKEGFASQMIPGLLIKKSMI</sequence>